<dbReference type="CDD" id="cd16153">
    <property type="entry name" value="sulfatase_like"/>
    <property type="match status" value="1"/>
</dbReference>
<dbReference type="Gene3D" id="3.40.720.10">
    <property type="entry name" value="Alkaline Phosphatase, subunit A"/>
    <property type="match status" value="1"/>
</dbReference>
<sequence>MKYSFLFKFAFLSSVLALGVACSIKTATNGEATQTLKHQDKYTYINQKSTPNILWIITDDQRPDSVSAYNQAVFGTKNSPLGYVESPNVDALAKEGILFTRAFTNSPVCGPSRGTLSTGRYPFRNGHYAFELTHQNPDFVTPTVSQTLRDKGYGTAVFGKEDSYIFKWGPGQGFHDANLFDYKVHFKHDLQANGLGELFVKAGYDYTSGSPVMAGLKENVVYPNGEKRAYYLKRKTGELTQDDLAQKQQTTEEFELLRAYTRSQKDLILGGVNPKPAGETVDAYIVKELQNYLAHADQTFKTSWGKQAQGADTSQPQFIQLGFHLPHTPVLPPKEFRDRFKDKIYDIPEFEKSELQYLPKQLKSVYNAMKTDDMSYQEKQQAIRDYYAFCAYGDALIGQAVASFKDYSEANNQPYLIVFTVGDHGWHLGEQGITAKFGPWIQSVENAAIIVSSDKSLVPAGKINRKMVEFVDFSPTILASAGVDIKQPEFAYLDGFNLLDVMNNQAPRRDYILGEINLVGGPRAYMHTERFRFSMRTRPFNGPVSADYLGKDLKWPLNVSAEEAELALYDLAVDPNEQRNLAYHPKYAPLANWFRHRLGNIVLGDGRVEADWSQANAYHISNFAKGADNKIANIPAKLIPPARAFK</sequence>
<accession>A0ABV1RFQ5</accession>
<feature type="signal peptide" evidence="3">
    <location>
        <begin position="1"/>
        <end position="27"/>
    </location>
</feature>
<evidence type="ECO:0000313" key="6">
    <source>
        <dbReference type="Proteomes" id="UP001467690"/>
    </source>
</evidence>
<organism evidence="5 6">
    <name type="scientific">Catenovulum sediminis</name>
    <dbReference type="NCBI Taxonomy" id="1740262"/>
    <lineage>
        <taxon>Bacteria</taxon>
        <taxon>Pseudomonadati</taxon>
        <taxon>Pseudomonadota</taxon>
        <taxon>Gammaproteobacteria</taxon>
        <taxon>Alteromonadales</taxon>
        <taxon>Alteromonadaceae</taxon>
        <taxon>Catenovulum</taxon>
    </lineage>
</organism>
<keyword evidence="1" id="KW-0479">Metal-binding</keyword>
<dbReference type="InterPro" id="IPR017850">
    <property type="entry name" value="Alkaline_phosphatase_core_sf"/>
</dbReference>
<evidence type="ECO:0000313" key="5">
    <source>
        <dbReference type="EMBL" id="MER2491740.1"/>
    </source>
</evidence>
<dbReference type="RefSeq" id="WP_143873356.1">
    <property type="nucleotide sequence ID" value="NZ_CP041661.1"/>
</dbReference>
<evidence type="ECO:0000256" key="3">
    <source>
        <dbReference type="SAM" id="SignalP"/>
    </source>
</evidence>
<keyword evidence="2" id="KW-0378">Hydrolase</keyword>
<feature type="chain" id="PRO_5046082277" evidence="3">
    <location>
        <begin position="28"/>
        <end position="646"/>
    </location>
</feature>
<gene>
    <name evidence="5" type="ORF">ABS311_07570</name>
</gene>
<keyword evidence="3" id="KW-0732">Signal</keyword>
<dbReference type="PANTHER" id="PTHR45953">
    <property type="entry name" value="IDURONATE 2-SULFATASE"/>
    <property type="match status" value="1"/>
</dbReference>
<proteinExistence type="predicted"/>
<dbReference type="EMBL" id="JBELOE010000147">
    <property type="protein sequence ID" value="MER2491740.1"/>
    <property type="molecule type" value="Genomic_DNA"/>
</dbReference>
<comment type="caution">
    <text evidence="5">The sequence shown here is derived from an EMBL/GenBank/DDBJ whole genome shotgun (WGS) entry which is preliminary data.</text>
</comment>
<evidence type="ECO:0000259" key="4">
    <source>
        <dbReference type="Pfam" id="PF00884"/>
    </source>
</evidence>
<dbReference type="SUPFAM" id="SSF53649">
    <property type="entry name" value="Alkaline phosphatase-like"/>
    <property type="match status" value="1"/>
</dbReference>
<dbReference type="PROSITE" id="PS51257">
    <property type="entry name" value="PROKAR_LIPOPROTEIN"/>
    <property type="match status" value="1"/>
</dbReference>
<feature type="domain" description="Sulfatase N-terminal" evidence="4">
    <location>
        <begin position="51"/>
        <end position="483"/>
    </location>
</feature>
<name>A0ABV1RFQ5_9ALTE</name>
<keyword evidence="6" id="KW-1185">Reference proteome</keyword>
<dbReference type="Proteomes" id="UP001467690">
    <property type="component" value="Unassembled WGS sequence"/>
</dbReference>
<reference evidence="5 6" key="1">
    <citation type="submission" date="2024-06" db="EMBL/GenBank/DDBJ databases">
        <authorList>
            <person name="Chen R.Y."/>
        </authorList>
    </citation>
    <scope>NUCLEOTIDE SEQUENCE [LARGE SCALE GENOMIC DNA]</scope>
    <source>
        <strain evidence="5 6">D2</strain>
    </source>
</reference>
<dbReference type="InterPro" id="IPR000917">
    <property type="entry name" value="Sulfatase_N"/>
</dbReference>
<evidence type="ECO:0000256" key="1">
    <source>
        <dbReference type="ARBA" id="ARBA00022723"/>
    </source>
</evidence>
<dbReference type="Pfam" id="PF00884">
    <property type="entry name" value="Sulfatase"/>
    <property type="match status" value="1"/>
</dbReference>
<protein>
    <submittedName>
        <fullName evidence="5">Sulfatase-like hydrolase/transferase</fullName>
    </submittedName>
</protein>
<dbReference type="PANTHER" id="PTHR45953:SF1">
    <property type="entry name" value="IDURONATE 2-SULFATASE"/>
    <property type="match status" value="1"/>
</dbReference>
<evidence type="ECO:0000256" key="2">
    <source>
        <dbReference type="ARBA" id="ARBA00022801"/>
    </source>
</evidence>